<dbReference type="PANTHER" id="PTHR21399">
    <property type="entry name" value="CHLORIDE CONDUCTANCE REGULATORY PROTEIN ICLN"/>
    <property type="match status" value="1"/>
</dbReference>
<feature type="compositionally biased region" description="Basic and acidic residues" evidence="8">
    <location>
        <begin position="179"/>
        <end position="189"/>
    </location>
</feature>
<dbReference type="EMBL" id="WJQU01000001">
    <property type="protein sequence ID" value="KAJ6647929.1"/>
    <property type="molecule type" value="Genomic_DNA"/>
</dbReference>
<dbReference type="GO" id="GO:0005681">
    <property type="term" value="C:spliceosomal complex"/>
    <property type="evidence" value="ECO:0007669"/>
    <property type="project" value="TreeGrafter"/>
</dbReference>
<dbReference type="GO" id="GO:0000387">
    <property type="term" value="P:spliceosomal snRNP assembly"/>
    <property type="evidence" value="ECO:0007669"/>
    <property type="project" value="InterPro"/>
</dbReference>
<evidence type="ECO:0000313" key="10">
    <source>
        <dbReference type="Proteomes" id="UP001151699"/>
    </source>
</evidence>
<dbReference type="GO" id="GO:0034709">
    <property type="term" value="C:methylosome"/>
    <property type="evidence" value="ECO:0007669"/>
    <property type="project" value="InterPro"/>
</dbReference>
<name>A0A9Q0NEK9_9DIPT</name>
<evidence type="ECO:0000313" key="9">
    <source>
        <dbReference type="EMBL" id="KAJ6647929.1"/>
    </source>
</evidence>
<feature type="compositionally biased region" description="Acidic residues" evidence="8">
    <location>
        <begin position="100"/>
        <end position="114"/>
    </location>
</feature>
<comment type="function">
    <text evidence="7">Involved in both the assembly of spliceosomal snRNPs and the methylation of Sm proteins. Chaperone that regulates the assembly of spliceosomal U1, U2, U4 and U5 small nuclear ribonucleoproteins (snRNPs), the building blocks of the spliceosome, and thereby plays an important role in the splicing of cellular pre-mRNAs. Most spliceosomal snRNPs contain a common set of Sm proteins SNRPB, SNRPD1, SNRPD2, SNRPD3, SNRPE, SNRPF and SNRPG that assemble in a heptameric protein ring on the Sm site of the small nuclear RNA to form the core snRNP (Sm core). In the cytosol, the Sm proteins SNRPD1, SNRPD2, SNRPE, SNRPF and SNRPG are trapped in an inactive 6S pICln-Sm complex by the chaperone CLNS1A that controls the assembly of the core snRNP. Dissociation by the SMN complex of CLNS1A from the trapped Sm proteins and their transfer to an SMN-Sm complex triggers the assembly of core snRNPs and their transport to the nucleus.</text>
</comment>
<dbReference type="GO" id="GO:0005886">
    <property type="term" value="C:plasma membrane"/>
    <property type="evidence" value="ECO:0007669"/>
    <property type="project" value="InterPro"/>
</dbReference>
<keyword evidence="5" id="KW-0963">Cytoplasm</keyword>
<dbReference type="OrthoDB" id="19714at2759"/>
<evidence type="ECO:0000256" key="2">
    <source>
        <dbReference type="ARBA" id="ARBA00004496"/>
    </source>
</evidence>
<dbReference type="GO" id="GO:0034715">
    <property type="term" value="C:pICln-Sm protein complex"/>
    <property type="evidence" value="ECO:0007669"/>
    <property type="project" value="InterPro"/>
</dbReference>
<dbReference type="InterPro" id="IPR003521">
    <property type="entry name" value="ICln"/>
</dbReference>
<evidence type="ECO:0000256" key="4">
    <source>
        <dbReference type="ARBA" id="ARBA00015653"/>
    </source>
</evidence>
<dbReference type="Pfam" id="PF03517">
    <property type="entry name" value="Voldacs"/>
    <property type="match status" value="1"/>
</dbReference>
<gene>
    <name evidence="9" type="primary">icln_1</name>
    <name evidence="9" type="ORF">Bhyg_03153</name>
</gene>
<proteinExistence type="inferred from homology"/>
<evidence type="ECO:0000256" key="6">
    <source>
        <dbReference type="ARBA" id="ARBA00023242"/>
    </source>
</evidence>
<dbReference type="GO" id="GO:0005829">
    <property type="term" value="C:cytosol"/>
    <property type="evidence" value="ECO:0007669"/>
    <property type="project" value="InterPro"/>
</dbReference>
<comment type="subcellular location">
    <subcellularLocation>
        <location evidence="2">Cytoplasm</location>
    </subcellularLocation>
    <subcellularLocation>
        <location evidence="1">Nucleus</location>
    </subcellularLocation>
</comment>
<dbReference type="InterPro" id="IPR011993">
    <property type="entry name" value="PH-like_dom_sf"/>
</dbReference>
<dbReference type="InterPro" id="IPR039924">
    <property type="entry name" value="ICln/Lot5/Saf5"/>
</dbReference>
<evidence type="ECO:0000256" key="7">
    <source>
        <dbReference type="ARBA" id="ARBA00045890"/>
    </source>
</evidence>
<accession>A0A9Q0NEK9</accession>
<dbReference type="GO" id="GO:0006884">
    <property type="term" value="P:cell volume homeostasis"/>
    <property type="evidence" value="ECO:0007669"/>
    <property type="project" value="InterPro"/>
</dbReference>
<evidence type="ECO:0000256" key="8">
    <source>
        <dbReference type="SAM" id="MobiDB-lite"/>
    </source>
</evidence>
<evidence type="ECO:0000256" key="3">
    <source>
        <dbReference type="ARBA" id="ARBA00007054"/>
    </source>
</evidence>
<feature type="region of interest" description="Disordered" evidence="8">
    <location>
        <begin position="91"/>
        <end position="114"/>
    </location>
</feature>
<dbReference type="GO" id="GO:0006821">
    <property type="term" value="P:chloride transport"/>
    <property type="evidence" value="ECO:0007669"/>
    <property type="project" value="InterPro"/>
</dbReference>
<keyword evidence="10" id="KW-1185">Reference proteome</keyword>
<protein>
    <recommendedName>
        <fullName evidence="4">Methylosome subunit pICln</fullName>
    </recommendedName>
</protein>
<evidence type="ECO:0000256" key="5">
    <source>
        <dbReference type="ARBA" id="ARBA00022490"/>
    </source>
</evidence>
<comment type="caution">
    <text evidence="9">The sequence shown here is derived from an EMBL/GenBank/DDBJ whole genome shotgun (WGS) entry which is preliminary data.</text>
</comment>
<dbReference type="Proteomes" id="UP001151699">
    <property type="component" value="Chromosome A"/>
</dbReference>
<comment type="similarity">
    <text evidence="3">Belongs to the pICln (TC 1.A.47) family.</text>
</comment>
<keyword evidence="6" id="KW-0539">Nucleus</keyword>
<evidence type="ECO:0000256" key="1">
    <source>
        <dbReference type="ARBA" id="ARBA00004123"/>
    </source>
</evidence>
<dbReference type="GO" id="GO:0045292">
    <property type="term" value="P:mRNA cis splicing, via spliceosome"/>
    <property type="evidence" value="ECO:0007669"/>
    <property type="project" value="TreeGrafter"/>
</dbReference>
<dbReference type="PRINTS" id="PR01348">
    <property type="entry name" value="ICLNCHANNEL"/>
</dbReference>
<organism evidence="9 10">
    <name type="scientific">Pseudolycoriella hygida</name>
    <dbReference type="NCBI Taxonomy" id="35572"/>
    <lineage>
        <taxon>Eukaryota</taxon>
        <taxon>Metazoa</taxon>
        <taxon>Ecdysozoa</taxon>
        <taxon>Arthropoda</taxon>
        <taxon>Hexapoda</taxon>
        <taxon>Insecta</taxon>
        <taxon>Pterygota</taxon>
        <taxon>Neoptera</taxon>
        <taxon>Endopterygota</taxon>
        <taxon>Diptera</taxon>
        <taxon>Nematocera</taxon>
        <taxon>Sciaroidea</taxon>
        <taxon>Sciaridae</taxon>
        <taxon>Pseudolycoriella</taxon>
    </lineage>
</organism>
<feature type="region of interest" description="Disordered" evidence="8">
    <location>
        <begin position="165"/>
        <end position="189"/>
    </location>
</feature>
<sequence>MVVISPITIPEDGRVYESSNVQLKIDDTQLSTGSLYITNNFLLWQGDGRNDGISIPWTRISLHAISIDPVKCVYFILDYRLLWPNVVEHRNGNSNGNSSENDDEVDEGNYEDDDEEMTQMWLIPCDAEEVDKIYNAMIQCQILNPDPNDSLSEEEEFMEALDENVEELDPEEMQNLNIDDGRYDDANED</sequence>
<dbReference type="AlphaFoldDB" id="A0A9Q0NEK9"/>
<reference evidence="9" key="1">
    <citation type="submission" date="2022-07" db="EMBL/GenBank/DDBJ databases">
        <authorList>
            <person name="Trinca V."/>
            <person name="Uliana J.V.C."/>
            <person name="Torres T.T."/>
            <person name="Ward R.J."/>
            <person name="Monesi N."/>
        </authorList>
    </citation>
    <scope>NUCLEOTIDE SEQUENCE</scope>
    <source>
        <strain evidence="9">HSMRA1968</strain>
        <tissue evidence="9">Whole embryos</tissue>
    </source>
</reference>
<dbReference type="PANTHER" id="PTHR21399:SF0">
    <property type="entry name" value="METHYLOSOME SUBUNIT PICLN"/>
    <property type="match status" value="1"/>
</dbReference>
<dbReference type="Gene3D" id="2.30.29.30">
    <property type="entry name" value="Pleckstrin-homology domain (PH domain)/Phosphotyrosine-binding domain (PTB)"/>
    <property type="match status" value="1"/>
</dbReference>